<evidence type="ECO:0000313" key="9">
    <source>
        <dbReference type="Proteomes" id="UP000004994"/>
    </source>
</evidence>
<dbReference type="SMR" id="K4AZV3"/>
<keyword evidence="3" id="KW-0238">DNA-binding</keyword>
<dbReference type="InterPro" id="IPR015495">
    <property type="entry name" value="Myb_TF_plants"/>
</dbReference>
<accession>K4AZV3</accession>
<dbReference type="SMART" id="SM00717">
    <property type="entry name" value="SANT"/>
    <property type="match status" value="1"/>
</dbReference>
<dbReference type="eggNOG" id="ENOG502S4DP">
    <property type="taxonomic scope" value="Eukaryota"/>
</dbReference>
<dbReference type="Gene3D" id="1.10.10.60">
    <property type="entry name" value="Homeodomain-like"/>
    <property type="match status" value="1"/>
</dbReference>
<dbReference type="PANTHER" id="PTHR47998:SF93">
    <property type="entry name" value="MYB-LIKE TRANSCRIPTION FACTOR ETC1"/>
    <property type="match status" value="1"/>
</dbReference>
<name>K4AZV3_SOLLC</name>
<evidence type="ECO:0000313" key="7">
    <source>
        <dbReference type="EMBL" id="AUG72363.1"/>
    </source>
</evidence>
<reference evidence="8" key="4">
    <citation type="submission" date="2019-01" db="UniProtKB">
        <authorList>
            <consortium name="EnsemblPlants"/>
        </authorList>
    </citation>
    <scope>IDENTIFICATION</scope>
    <source>
        <strain evidence="8">cv. Heinz 1706</strain>
    </source>
</reference>
<dbReference type="GO" id="GO:0000976">
    <property type="term" value="F:transcription cis-regulatory region binding"/>
    <property type="evidence" value="ECO:0000318"/>
    <property type="project" value="GO_Central"/>
</dbReference>
<reference evidence="7" key="2">
    <citation type="journal article" date="2017" name="J. Exp. Bot.">
        <title>A putative R3 MYB repressor is the candidate gene underlying atroviolacium, a locus for anthocyanin pigmentation in tomato fruit.</title>
        <authorList>
            <person name="Cao X."/>
            <person name="Qiu Z."/>
            <person name="Wang X."/>
            <person name="Van Giang T."/>
            <person name="Liu X."/>
            <person name="Wang J."/>
            <person name="Wang X."/>
            <person name="Gao J."/>
            <person name="Guo Y."/>
            <person name="Du Y."/>
            <person name="Wang G."/>
            <person name="Huang Z."/>
        </authorList>
    </citation>
    <scope>NUCLEOTIDE SEQUENCE</scope>
</reference>
<dbReference type="FunCoup" id="K4AZV3">
    <property type="interactions" value="215"/>
</dbReference>
<evidence type="ECO:0000259" key="6">
    <source>
        <dbReference type="PROSITE" id="PS50090"/>
    </source>
</evidence>
<dbReference type="OrthoDB" id="1077569at2759"/>
<dbReference type="PANTHER" id="PTHR47998">
    <property type="entry name" value="TRANSCRIPTION FACTOR MYB51-LIKE ISOFORM X1"/>
    <property type="match status" value="1"/>
</dbReference>
<dbReference type="OMA" id="WEFIDMT"/>
<dbReference type="GO" id="GO:0006355">
    <property type="term" value="P:regulation of DNA-templated transcription"/>
    <property type="evidence" value="ECO:0000318"/>
    <property type="project" value="GO_Central"/>
</dbReference>
<dbReference type="GO" id="GO:0005634">
    <property type="term" value="C:nucleus"/>
    <property type="evidence" value="ECO:0000318"/>
    <property type="project" value="GO_Central"/>
</dbReference>
<dbReference type="HOGENOM" id="CLU_178021_1_0_1"/>
<reference evidence="8" key="3">
    <citation type="submission" date="2018-04" db="EMBL/GenBank/DDBJ databases">
        <title>Improving the tomato reference genome and annotation using full-length BACs and diverse expression resources.</title>
        <authorList>
            <person name="Hosmani P.S."/>
            <person name="Flores M."/>
            <person name="Geest H.V."/>
            <person name="Sanchez-Perez G."/>
            <person name="Rombauts S."/>
            <person name="Maumus F."/>
            <person name="Mueller L.A."/>
            <person name="Saha S."/>
        </authorList>
    </citation>
    <scope>NUCLEOTIDE SEQUENCE [LARGE SCALE GENOMIC DNA]</scope>
    <source>
        <strain evidence="8">cv. Heinz 1706</strain>
    </source>
</reference>
<dbReference type="STRING" id="4081.K4AZV3"/>
<dbReference type="PROSITE" id="PS50090">
    <property type="entry name" value="MYB_LIKE"/>
    <property type="match status" value="1"/>
</dbReference>
<dbReference type="GeneID" id="104649435"/>
<evidence type="ECO:0000256" key="2">
    <source>
        <dbReference type="ARBA" id="ARBA00023015"/>
    </source>
</evidence>
<protein>
    <submittedName>
        <fullName evidence="7 8">MYB-like transcriptional factor TRY</fullName>
    </submittedName>
</protein>
<dbReference type="InterPro" id="IPR001005">
    <property type="entry name" value="SANT/Myb"/>
</dbReference>
<dbReference type="GO" id="GO:0009653">
    <property type="term" value="P:anatomical structure morphogenesis"/>
    <property type="evidence" value="ECO:0007669"/>
    <property type="project" value="UniProtKB-ARBA"/>
</dbReference>
<dbReference type="FunFam" id="1.10.10.60:FF:000160">
    <property type="entry name" value="MYB-like transcription factor"/>
    <property type="match status" value="1"/>
</dbReference>
<dbReference type="Pfam" id="PF00249">
    <property type="entry name" value="Myb_DNA-binding"/>
    <property type="match status" value="1"/>
</dbReference>
<organism evidence="8">
    <name type="scientific">Solanum lycopersicum</name>
    <name type="common">Tomato</name>
    <name type="synonym">Lycopersicon esculentum</name>
    <dbReference type="NCBI Taxonomy" id="4081"/>
    <lineage>
        <taxon>Eukaryota</taxon>
        <taxon>Viridiplantae</taxon>
        <taxon>Streptophyta</taxon>
        <taxon>Embryophyta</taxon>
        <taxon>Tracheophyta</taxon>
        <taxon>Spermatophyta</taxon>
        <taxon>Magnoliopsida</taxon>
        <taxon>eudicotyledons</taxon>
        <taxon>Gunneridae</taxon>
        <taxon>Pentapetalae</taxon>
        <taxon>asterids</taxon>
        <taxon>lamiids</taxon>
        <taxon>Solanales</taxon>
        <taxon>Solanaceae</taxon>
        <taxon>Solanoideae</taxon>
        <taxon>Solaneae</taxon>
        <taxon>Solanum</taxon>
        <taxon>Solanum subgen. Lycopersicon</taxon>
    </lineage>
</organism>
<dbReference type="KEGG" id="sly:104649435"/>
<sequence length="94" mass="11458">MDQNLHHRHKLMHHRCCSHEEEVNSMEWEFIRMSKQEEDLIYRMHKLVGDRWGLIAGRIPGRTAEEIERFWIMRHSDGFAHKRRQTIKKSLPPT</sequence>
<evidence type="ECO:0000256" key="3">
    <source>
        <dbReference type="ARBA" id="ARBA00023125"/>
    </source>
</evidence>
<dbReference type="PaxDb" id="4081-Solyc01g095640.1.1"/>
<feature type="domain" description="Myb-like" evidence="6">
    <location>
        <begin position="34"/>
        <end position="71"/>
    </location>
</feature>
<keyword evidence="4" id="KW-0804">Transcription</keyword>
<evidence type="ECO:0000256" key="4">
    <source>
        <dbReference type="ARBA" id="ARBA00023163"/>
    </source>
</evidence>
<evidence type="ECO:0000313" key="8">
    <source>
        <dbReference type="EnsemblPlants" id="Solyc01g095640.2.1"/>
    </source>
</evidence>
<dbReference type="GO" id="GO:0090558">
    <property type="term" value="P:plant epidermis development"/>
    <property type="evidence" value="ECO:0007669"/>
    <property type="project" value="UniProtKB-ARBA"/>
</dbReference>
<comment type="subcellular location">
    <subcellularLocation>
        <location evidence="1">Nucleus</location>
    </subcellularLocation>
</comment>
<keyword evidence="2" id="KW-0805">Transcription regulation</keyword>
<evidence type="ECO:0000256" key="1">
    <source>
        <dbReference type="ARBA" id="ARBA00004123"/>
    </source>
</evidence>
<keyword evidence="9" id="KW-1185">Reference proteome</keyword>
<keyword evidence="5" id="KW-0539">Nucleus</keyword>
<dbReference type="CDD" id="cd00167">
    <property type="entry name" value="SANT"/>
    <property type="match status" value="1"/>
</dbReference>
<dbReference type="GO" id="GO:0048731">
    <property type="term" value="P:system development"/>
    <property type="evidence" value="ECO:0007669"/>
    <property type="project" value="UniProtKB-ARBA"/>
</dbReference>
<dbReference type="Gramene" id="Solyc01g095640.2.1">
    <property type="protein sequence ID" value="Solyc01g095640.2.1"/>
    <property type="gene ID" value="Solyc01g095640.2"/>
</dbReference>
<dbReference type="InterPro" id="IPR009057">
    <property type="entry name" value="Homeodomain-like_sf"/>
</dbReference>
<dbReference type="Proteomes" id="UP000004994">
    <property type="component" value="Chromosome 1"/>
</dbReference>
<reference evidence="8" key="1">
    <citation type="journal article" date="2012" name="Nature">
        <title>The tomato genome sequence provides insights into fleshy fruit evolution.</title>
        <authorList>
            <consortium name="Tomato Genome Consortium"/>
        </authorList>
    </citation>
    <scope>NUCLEOTIDE SEQUENCE [LARGE SCALE GENOMIC DNA]</scope>
    <source>
        <strain evidence="8">cv. Heinz 1706</strain>
    </source>
</reference>
<dbReference type="SUPFAM" id="SSF46689">
    <property type="entry name" value="Homeodomain-like"/>
    <property type="match status" value="1"/>
</dbReference>
<evidence type="ECO:0000256" key="5">
    <source>
        <dbReference type="ARBA" id="ARBA00023242"/>
    </source>
</evidence>
<dbReference type="GO" id="GO:0030154">
    <property type="term" value="P:cell differentiation"/>
    <property type="evidence" value="ECO:0000318"/>
    <property type="project" value="GO_Central"/>
</dbReference>
<dbReference type="GO" id="GO:0010597">
    <property type="term" value="P:green leaf volatile biosynthetic process"/>
    <property type="evidence" value="ECO:0007669"/>
    <property type="project" value="UniProtKB-ARBA"/>
</dbReference>
<dbReference type="EnsemblPlants" id="Solyc01g095640.2.1">
    <property type="protein sequence ID" value="Solyc01g095640.2.1"/>
    <property type="gene ID" value="Solyc01g095640.2"/>
</dbReference>
<proteinExistence type="evidence at transcript level"/>
<dbReference type="EMBL" id="MF197521">
    <property type="protein sequence ID" value="AUG72363.1"/>
    <property type="molecule type" value="mRNA"/>
</dbReference>
<dbReference type="AlphaFoldDB" id="K4AZV3"/>